<proteinExistence type="predicted"/>
<dbReference type="OrthoDB" id="9837718at2"/>
<dbReference type="EMBL" id="BDCO01000002">
    <property type="protein sequence ID" value="GAT34386.1"/>
    <property type="molecule type" value="Genomic_DNA"/>
</dbReference>
<dbReference type="Proteomes" id="UP000076023">
    <property type="component" value="Unassembled WGS sequence"/>
</dbReference>
<keyword evidence="2" id="KW-1185">Reference proteome</keyword>
<dbReference type="RefSeq" id="WP_075080019.1">
    <property type="nucleotide sequence ID" value="NZ_BDCO01000002.1"/>
</dbReference>
<dbReference type="InParanoid" id="A0A146GCZ9"/>
<sequence>MISARKTLLYALLALGVAAGVWPFVANLGENGMDDRYKTLRDLNPSAANIHAAYWVPREGHRYLLLILDKGDSLVAWLRPGRPAYVVDDAGTIVDSSRHDSDDAVFYNQWEDREKTALTPAEITAALNPASPGT</sequence>
<gene>
    <name evidence="1" type="ORF">TSACC_22811</name>
</gene>
<dbReference type="AlphaFoldDB" id="A0A146GCZ9"/>
<protein>
    <submittedName>
        <fullName evidence="1">Uncharacterized protein</fullName>
    </submittedName>
</protein>
<organism evidence="1 2">
    <name type="scientific">Terrimicrobium sacchariphilum</name>
    <dbReference type="NCBI Taxonomy" id="690879"/>
    <lineage>
        <taxon>Bacteria</taxon>
        <taxon>Pseudomonadati</taxon>
        <taxon>Verrucomicrobiota</taxon>
        <taxon>Terrimicrobiia</taxon>
        <taxon>Terrimicrobiales</taxon>
        <taxon>Terrimicrobiaceae</taxon>
        <taxon>Terrimicrobium</taxon>
    </lineage>
</organism>
<evidence type="ECO:0000313" key="2">
    <source>
        <dbReference type="Proteomes" id="UP000076023"/>
    </source>
</evidence>
<name>A0A146GCZ9_TERSA</name>
<comment type="caution">
    <text evidence="1">The sequence shown here is derived from an EMBL/GenBank/DDBJ whole genome shotgun (WGS) entry which is preliminary data.</text>
</comment>
<accession>A0A146GCZ9</accession>
<evidence type="ECO:0000313" key="1">
    <source>
        <dbReference type="EMBL" id="GAT34386.1"/>
    </source>
</evidence>
<reference evidence="2" key="1">
    <citation type="journal article" date="2017" name="Genome Announc.">
        <title>Draft Genome Sequence of Terrimicrobium sacchariphilum NM-5T, a Facultative Anaerobic Soil Bacterium of the Class Spartobacteria.</title>
        <authorList>
            <person name="Qiu Y.L."/>
            <person name="Tourlousse D.M."/>
            <person name="Matsuura N."/>
            <person name="Ohashi A."/>
            <person name="Sekiguchi Y."/>
        </authorList>
    </citation>
    <scope>NUCLEOTIDE SEQUENCE [LARGE SCALE GENOMIC DNA]</scope>
    <source>
        <strain evidence="2">NM-5</strain>
    </source>
</reference>